<proteinExistence type="predicted"/>
<dbReference type="OMA" id="HPASLRW"/>
<dbReference type="EMBL" id="JNVN01002851">
    <property type="protein sequence ID" value="KHJ31495.1"/>
    <property type="molecule type" value="Genomic_DNA"/>
</dbReference>
<organism evidence="1 2">
    <name type="scientific">Uncinula necator</name>
    <name type="common">Grape powdery mildew</name>
    <dbReference type="NCBI Taxonomy" id="52586"/>
    <lineage>
        <taxon>Eukaryota</taxon>
        <taxon>Fungi</taxon>
        <taxon>Dikarya</taxon>
        <taxon>Ascomycota</taxon>
        <taxon>Pezizomycotina</taxon>
        <taxon>Leotiomycetes</taxon>
        <taxon>Erysiphales</taxon>
        <taxon>Erysiphaceae</taxon>
        <taxon>Erysiphe</taxon>
    </lineage>
</organism>
<dbReference type="InterPro" id="IPR007902">
    <property type="entry name" value="Chl4/mis15/CENP-N"/>
</dbReference>
<comment type="caution">
    <text evidence="1">The sequence shown here is derived from an EMBL/GenBank/DDBJ whole genome shotgun (WGS) entry which is preliminary data.</text>
</comment>
<dbReference type="Proteomes" id="UP000030854">
    <property type="component" value="Unassembled WGS sequence"/>
</dbReference>
<keyword evidence="2" id="KW-1185">Reference proteome</keyword>
<dbReference type="STRING" id="52586.A0A0B1P2C1"/>
<dbReference type="GO" id="GO:0007059">
    <property type="term" value="P:chromosome segregation"/>
    <property type="evidence" value="ECO:0007669"/>
    <property type="project" value="InterPro"/>
</dbReference>
<dbReference type="Gene3D" id="3.10.20.720">
    <property type="match status" value="1"/>
</dbReference>
<protein>
    <submittedName>
        <fullName evidence="1">Putative chl4 family chromosome segregation protein</fullName>
    </submittedName>
</protein>
<sequence length="518" mass="58706">MNKTRPPRISYPTTFPLPSTTLLPSSHPIVRRILNRLTRPALLTLALDWLSDINQLTTAPFLREPLDDISYDLFPPSSSLEQLRGVYNGLERQGGTKRDVIERILEGDWRHGVSLYALAMADMQFLYSHPSSQNWLAWEISPLSLSSSAMLKIERAVPSFHPSVFLRNMQLECLPDIKVHFNIDRHDKLPLLILRVWILETPYNSSFSLVHTAGNFLNNSRVFYIAFPDFSPYVFISSSKTFSKTPYSPVSKAGESRSLRKIIMDAIPKAYSKPGERYRLRNTKLSAKSLEAIIEHRGNGRMNAASAAWATYAETEGSEALKDNPLDTSFKTYPYEYDDDYDDHGGDISFNKTKSTLKVKTTNGRPRSNKIESETTLLNKKVAKVRFGRSALPDDGKGIERLYVRIEDPFPNPSTSLAGLNSRHQFNNQKTVRDINDRSANISKFQKNPNKVKERTGNETWRPEISVIFAGSHIFAGIRELVECNIIDGLRMPGWMTGEEGINEGIIRNGRFTKQAKC</sequence>
<gene>
    <name evidence="1" type="ORF">EV44_g2586</name>
</gene>
<dbReference type="AlphaFoldDB" id="A0A0B1P2C1"/>
<evidence type="ECO:0000313" key="2">
    <source>
        <dbReference type="Proteomes" id="UP000030854"/>
    </source>
</evidence>
<reference evidence="1 2" key="1">
    <citation type="journal article" date="2014" name="BMC Genomics">
        <title>Adaptive genomic structural variation in the grape powdery mildew pathogen, Erysiphe necator.</title>
        <authorList>
            <person name="Jones L."/>
            <person name="Riaz S."/>
            <person name="Morales-Cruz A."/>
            <person name="Amrine K.C."/>
            <person name="McGuire B."/>
            <person name="Gubler W.D."/>
            <person name="Walker M.A."/>
            <person name="Cantu D."/>
        </authorList>
    </citation>
    <scope>NUCLEOTIDE SEQUENCE [LARGE SCALE GENOMIC DNA]</scope>
    <source>
        <strain evidence="2">c</strain>
    </source>
</reference>
<name>A0A0B1P2C1_UNCNE</name>
<evidence type="ECO:0000313" key="1">
    <source>
        <dbReference type="EMBL" id="KHJ31495.1"/>
    </source>
</evidence>
<accession>A0A0B1P2C1</accession>
<dbReference type="Pfam" id="PF05238">
    <property type="entry name" value="CENP-N"/>
    <property type="match status" value="1"/>
</dbReference>
<dbReference type="HOGENOM" id="CLU_031572_0_0_1"/>
<dbReference type="GO" id="GO:0034080">
    <property type="term" value="P:CENP-A containing chromatin assembly"/>
    <property type="evidence" value="ECO:0007669"/>
    <property type="project" value="InterPro"/>
</dbReference>